<dbReference type="Proteomes" id="UP000509303">
    <property type="component" value="Chromosome"/>
</dbReference>
<dbReference type="EMBL" id="CP054929">
    <property type="protein sequence ID" value="QKW50481.1"/>
    <property type="molecule type" value="Genomic_DNA"/>
</dbReference>
<keyword evidence="3" id="KW-1185">Reference proteome</keyword>
<sequence>MSIQPSQVLASSLDADAWHKSSYSNNGGNCIEWAPGHAAATGVVPVRDSKDPHGPTLAFDVPAWTAFLAGIKAGDFSA</sequence>
<reference evidence="2 3" key="1">
    <citation type="submission" date="2020-06" db="EMBL/GenBank/DDBJ databases">
        <title>Genome mining for natural products.</title>
        <authorList>
            <person name="Zhang B."/>
            <person name="Shi J."/>
            <person name="Ge H."/>
        </authorList>
    </citation>
    <scope>NUCLEOTIDE SEQUENCE [LARGE SCALE GENOMIC DNA]</scope>
    <source>
        <strain evidence="2 3">NA00687</strain>
    </source>
</reference>
<name>A0A7H8N7L7_9ACTN</name>
<feature type="domain" description="DUF397" evidence="1">
    <location>
        <begin position="17"/>
        <end position="72"/>
    </location>
</feature>
<dbReference type="InterPro" id="IPR007278">
    <property type="entry name" value="DUF397"/>
</dbReference>
<dbReference type="AlphaFoldDB" id="A0A7H8N7L7"/>
<dbReference type="Pfam" id="PF04149">
    <property type="entry name" value="DUF397"/>
    <property type="match status" value="1"/>
</dbReference>
<evidence type="ECO:0000259" key="1">
    <source>
        <dbReference type="Pfam" id="PF04149"/>
    </source>
</evidence>
<accession>A0A7H8N7L7</accession>
<proteinExistence type="predicted"/>
<evidence type="ECO:0000313" key="2">
    <source>
        <dbReference type="EMBL" id="QKW50481.1"/>
    </source>
</evidence>
<evidence type="ECO:0000313" key="3">
    <source>
        <dbReference type="Proteomes" id="UP000509303"/>
    </source>
</evidence>
<gene>
    <name evidence="2" type="ORF">HUT08_14140</name>
</gene>
<protein>
    <submittedName>
        <fullName evidence="2">DUF397 domain-containing protein</fullName>
    </submittedName>
</protein>
<organism evidence="2 3">
    <name type="scientific">Streptomyces buecherae</name>
    <dbReference type="NCBI Taxonomy" id="2763006"/>
    <lineage>
        <taxon>Bacteria</taxon>
        <taxon>Bacillati</taxon>
        <taxon>Actinomycetota</taxon>
        <taxon>Actinomycetes</taxon>
        <taxon>Kitasatosporales</taxon>
        <taxon>Streptomycetaceae</taxon>
        <taxon>Streptomyces</taxon>
    </lineage>
</organism>